<reference evidence="1 2" key="1">
    <citation type="submission" date="2016-10" db="EMBL/GenBank/DDBJ databases">
        <authorList>
            <person name="de Groot N.N."/>
        </authorList>
    </citation>
    <scope>NUCLEOTIDE SEQUENCE [LARGE SCALE GENOMIC DNA]</scope>
    <source>
        <strain evidence="1 2">CGMCC 1.9156</strain>
    </source>
</reference>
<dbReference type="EMBL" id="FONW01000017">
    <property type="protein sequence ID" value="SFF83532.1"/>
    <property type="molecule type" value="Genomic_DNA"/>
</dbReference>
<gene>
    <name evidence="1" type="ORF">SAMN05216283_11762</name>
</gene>
<proteinExistence type="predicted"/>
<dbReference type="Proteomes" id="UP000198964">
    <property type="component" value="Unassembled WGS sequence"/>
</dbReference>
<organism evidence="1 2">
    <name type="scientific">Sunxiuqinia elliptica</name>
    <dbReference type="NCBI Taxonomy" id="655355"/>
    <lineage>
        <taxon>Bacteria</taxon>
        <taxon>Pseudomonadati</taxon>
        <taxon>Bacteroidota</taxon>
        <taxon>Bacteroidia</taxon>
        <taxon>Marinilabiliales</taxon>
        <taxon>Prolixibacteraceae</taxon>
        <taxon>Sunxiuqinia</taxon>
    </lineage>
</organism>
<sequence length="65" mass="8016">MEFNVHEVEYNGLHFIIEEDFPEVGAYLYIYKDRECIKDFLQNDVNTSKKIAFEEYKVPFERWKF</sequence>
<protein>
    <submittedName>
        <fullName evidence="1">Uncharacterized protein</fullName>
    </submittedName>
</protein>
<dbReference type="STRING" id="655355.SAMN05216283_11762"/>
<dbReference type="AlphaFoldDB" id="A0A1I2LVX1"/>
<accession>A0A1I2LVX1</accession>
<evidence type="ECO:0000313" key="2">
    <source>
        <dbReference type="Proteomes" id="UP000198964"/>
    </source>
</evidence>
<keyword evidence="2" id="KW-1185">Reference proteome</keyword>
<dbReference type="RefSeq" id="WP_093921628.1">
    <property type="nucleotide sequence ID" value="NZ_FONW01000017.1"/>
</dbReference>
<evidence type="ECO:0000313" key="1">
    <source>
        <dbReference type="EMBL" id="SFF83532.1"/>
    </source>
</evidence>
<name>A0A1I2LVX1_9BACT</name>